<dbReference type="EMBL" id="CM027680">
    <property type="protein sequence ID" value="KAG0547500.1"/>
    <property type="molecule type" value="Genomic_DNA"/>
</dbReference>
<keyword evidence="1" id="KW-1133">Transmembrane helix</keyword>
<gene>
    <name evidence="2" type="ORF">BDA96_01G085600</name>
</gene>
<accession>A0A921RXT1</accession>
<evidence type="ECO:0000313" key="2">
    <source>
        <dbReference type="EMBL" id="KAG0547500.1"/>
    </source>
</evidence>
<evidence type="ECO:0000256" key="1">
    <source>
        <dbReference type="SAM" id="Phobius"/>
    </source>
</evidence>
<keyword evidence="1" id="KW-0472">Membrane</keyword>
<comment type="caution">
    <text evidence="2">The sequence shown here is derived from an EMBL/GenBank/DDBJ whole genome shotgun (WGS) entry which is preliminary data.</text>
</comment>
<keyword evidence="1" id="KW-0812">Transmembrane</keyword>
<name>A0A921RXT1_SORBI</name>
<organism evidence="2 3">
    <name type="scientific">Sorghum bicolor</name>
    <name type="common">Sorghum</name>
    <name type="synonym">Sorghum vulgare</name>
    <dbReference type="NCBI Taxonomy" id="4558"/>
    <lineage>
        <taxon>Eukaryota</taxon>
        <taxon>Viridiplantae</taxon>
        <taxon>Streptophyta</taxon>
        <taxon>Embryophyta</taxon>
        <taxon>Tracheophyta</taxon>
        <taxon>Spermatophyta</taxon>
        <taxon>Magnoliopsida</taxon>
        <taxon>Liliopsida</taxon>
        <taxon>Poales</taxon>
        <taxon>Poaceae</taxon>
        <taxon>PACMAD clade</taxon>
        <taxon>Panicoideae</taxon>
        <taxon>Andropogonodae</taxon>
        <taxon>Andropogoneae</taxon>
        <taxon>Sorghinae</taxon>
        <taxon>Sorghum</taxon>
    </lineage>
</organism>
<feature type="transmembrane region" description="Helical" evidence="1">
    <location>
        <begin position="12"/>
        <end position="34"/>
    </location>
</feature>
<reference evidence="2" key="1">
    <citation type="journal article" date="2019" name="BMC Genomics">
        <title>A new reference genome for Sorghum bicolor reveals high levels of sequence similarity between sweet and grain genotypes: implications for the genetics of sugar metabolism.</title>
        <authorList>
            <person name="Cooper E.A."/>
            <person name="Brenton Z.W."/>
            <person name="Flinn B.S."/>
            <person name="Jenkins J."/>
            <person name="Shu S."/>
            <person name="Flowers D."/>
            <person name="Luo F."/>
            <person name="Wang Y."/>
            <person name="Xia P."/>
            <person name="Barry K."/>
            <person name="Daum C."/>
            <person name="Lipzen A."/>
            <person name="Yoshinaga Y."/>
            <person name="Schmutz J."/>
            <person name="Saski C."/>
            <person name="Vermerris W."/>
            <person name="Kresovich S."/>
        </authorList>
    </citation>
    <scope>NUCLEOTIDE SEQUENCE</scope>
</reference>
<reference evidence="2" key="2">
    <citation type="submission" date="2020-10" db="EMBL/GenBank/DDBJ databases">
        <authorList>
            <person name="Cooper E.A."/>
            <person name="Brenton Z.W."/>
            <person name="Flinn B.S."/>
            <person name="Jenkins J."/>
            <person name="Shu S."/>
            <person name="Flowers D."/>
            <person name="Luo F."/>
            <person name="Wang Y."/>
            <person name="Xia P."/>
            <person name="Barry K."/>
            <person name="Daum C."/>
            <person name="Lipzen A."/>
            <person name="Yoshinaga Y."/>
            <person name="Schmutz J."/>
            <person name="Saski C."/>
            <person name="Vermerris W."/>
            <person name="Kresovich S."/>
        </authorList>
    </citation>
    <scope>NUCLEOTIDE SEQUENCE</scope>
</reference>
<protein>
    <submittedName>
        <fullName evidence="2">Uncharacterized protein</fullName>
    </submittedName>
</protein>
<sequence>MGTGFRRPMYIAFVCPPVESAATVAVVLLGLFIVEEMRRGCFCQCKRLRCGGPKLESKPRCDGVFSGLGVAVLSQLQRWLR</sequence>
<evidence type="ECO:0000313" key="3">
    <source>
        <dbReference type="Proteomes" id="UP000807115"/>
    </source>
</evidence>
<dbReference type="AlphaFoldDB" id="A0A921RXT1"/>
<proteinExistence type="predicted"/>
<dbReference type="Proteomes" id="UP000807115">
    <property type="component" value="Chromosome 1"/>
</dbReference>